<dbReference type="GO" id="GO:0016884">
    <property type="term" value="F:carbon-nitrogen ligase activity, with glutamine as amido-N-donor"/>
    <property type="evidence" value="ECO:0007669"/>
    <property type="project" value="UniProtKB-UniRule"/>
</dbReference>
<dbReference type="Pfam" id="PF09424">
    <property type="entry name" value="YqeY"/>
    <property type="match status" value="1"/>
</dbReference>
<name>A0AAN6YS96_9PEZI</name>
<dbReference type="AlphaFoldDB" id="A0AAN6YS96"/>
<keyword evidence="1" id="KW-0496">Mitochondrion</keyword>
<dbReference type="PANTHER" id="PTHR28055">
    <property type="entry name" value="ALTERED INHERITANCE OF MITOCHONDRIA PROTEIN 41, MITOCHONDRIAL"/>
    <property type="match status" value="1"/>
</dbReference>
<keyword evidence="4" id="KW-1185">Reference proteome</keyword>
<dbReference type="EMBL" id="MU853343">
    <property type="protein sequence ID" value="KAK4112193.1"/>
    <property type="molecule type" value="Genomic_DNA"/>
</dbReference>
<reference evidence="3" key="2">
    <citation type="submission" date="2023-05" db="EMBL/GenBank/DDBJ databases">
        <authorList>
            <consortium name="Lawrence Berkeley National Laboratory"/>
            <person name="Steindorff A."/>
            <person name="Hensen N."/>
            <person name="Bonometti L."/>
            <person name="Westerberg I."/>
            <person name="Brannstrom I.O."/>
            <person name="Guillou S."/>
            <person name="Cros-Aarteil S."/>
            <person name="Calhoun S."/>
            <person name="Haridas S."/>
            <person name="Kuo A."/>
            <person name="Mondo S."/>
            <person name="Pangilinan J."/>
            <person name="Riley R."/>
            <person name="Labutti K."/>
            <person name="Andreopoulos B."/>
            <person name="Lipzen A."/>
            <person name="Chen C."/>
            <person name="Yanf M."/>
            <person name="Daum C."/>
            <person name="Ng V."/>
            <person name="Clum A."/>
            <person name="Ohm R."/>
            <person name="Martin F."/>
            <person name="Silar P."/>
            <person name="Natvig D."/>
            <person name="Lalanne C."/>
            <person name="Gautier V."/>
            <person name="Ament-Velasquez S.L."/>
            <person name="Kruys A."/>
            <person name="Hutchinson M.I."/>
            <person name="Powell A.J."/>
            <person name="Barry K."/>
            <person name="Miller A.N."/>
            <person name="Grigoriev I.V."/>
            <person name="Debuchy R."/>
            <person name="Gladieux P."/>
            <person name="Thoren M.H."/>
            <person name="Johannesson H."/>
        </authorList>
    </citation>
    <scope>NUCLEOTIDE SEQUENCE</scope>
    <source>
        <strain evidence="3">CBS 508.74</strain>
    </source>
</reference>
<dbReference type="InterPro" id="IPR003789">
    <property type="entry name" value="Asn/Gln_tRNA_amidoTrase-B-like"/>
</dbReference>
<proteinExistence type="inferred from homology"/>
<evidence type="ECO:0000256" key="1">
    <source>
        <dbReference type="RuleBase" id="RU365099"/>
    </source>
</evidence>
<feature type="region of interest" description="Disordered" evidence="2">
    <location>
        <begin position="307"/>
        <end position="331"/>
    </location>
</feature>
<comment type="subcellular location">
    <subcellularLocation>
        <location evidence="1">Mitochondrion</location>
    </subcellularLocation>
</comment>
<protein>
    <recommendedName>
        <fullName evidence="1">Altered inheritance of mitochondria protein 41</fullName>
    </recommendedName>
</protein>
<accession>A0AAN6YS96</accession>
<evidence type="ECO:0000256" key="2">
    <source>
        <dbReference type="SAM" id="MobiDB-lite"/>
    </source>
</evidence>
<comment type="similarity">
    <text evidence="1">Belongs to the AIM41 family.</text>
</comment>
<dbReference type="SUPFAM" id="SSF89095">
    <property type="entry name" value="GatB/YqeY motif"/>
    <property type="match status" value="1"/>
</dbReference>
<comment type="caution">
    <text evidence="3">The sequence shown here is derived from an EMBL/GenBank/DDBJ whole genome shotgun (WGS) entry which is preliminary data.</text>
</comment>
<gene>
    <name evidence="1" type="primary">AIM41</name>
    <name evidence="3" type="ORF">N656DRAFT_114007</name>
</gene>
<dbReference type="InterPro" id="IPR042184">
    <property type="entry name" value="YqeY/Aim41_N"/>
</dbReference>
<evidence type="ECO:0000313" key="3">
    <source>
        <dbReference type="EMBL" id="KAK4112193.1"/>
    </source>
</evidence>
<dbReference type="Gene3D" id="1.10.1510.10">
    <property type="entry name" value="Uncharacterised protein YqeY/AIM41 PF09424, N-terminal domain"/>
    <property type="match status" value="1"/>
</dbReference>
<evidence type="ECO:0000313" key="4">
    <source>
        <dbReference type="Proteomes" id="UP001302812"/>
    </source>
</evidence>
<dbReference type="GO" id="GO:0005739">
    <property type="term" value="C:mitochondrion"/>
    <property type="evidence" value="ECO:0007669"/>
    <property type="project" value="UniProtKB-SubCell"/>
</dbReference>
<organism evidence="3 4">
    <name type="scientific">Canariomyces notabilis</name>
    <dbReference type="NCBI Taxonomy" id="2074819"/>
    <lineage>
        <taxon>Eukaryota</taxon>
        <taxon>Fungi</taxon>
        <taxon>Dikarya</taxon>
        <taxon>Ascomycota</taxon>
        <taxon>Pezizomycotina</taxon>
        <taxon>Sordariomycetes</taxon>
        <taxon>Sordariomycetidae</taxon>
        <taxon>Sordariales</taxon>
        <taxon>Chaetomiaceae</taxon>
        <taxon>Canariomyces</taxon>
    </lineage>
</organism>
<dbReference type="InterPro" id="IPR019004">
    <property type="entry name" value="YqeY/Aim41"/>
</dbReference>
<dbReference type="PANTHER" id="PTHR28055:SF1">
    <property type="entry name" value="ALTERED INHERITANCE OF MITOCHONDRIA PROTEIN 41, MITOCHONDRIAL"/>
    <property type="match status" value="1"/>
</dbReference>
<dbReference type="Proteomes" id="UP001302812">
    <property type="component" value="Unassembled WGS sequence"/>
</dbReference>
<sequence length="331" mass="35648">MASRISLSVGRFRQASCAPSANRCTSAVWRKAYSTELSPPPLLSKLKDDLKTAMKAKDTNRLSVLRSVLAATLNASKTDKPITTNAQLVRLLQRTAKKSQEAALEARAVGREDLAEKEEAQQRILEEYVASGSGLAGDVGDEEVRRGVEEYKARLAAEGVTNNMEMRKRLFSKLVSDDGPVPGSKAMLAKHIKEATKRPTANSQPNFHGNVMALQWAAASLNKALKSLGHALPTLERAEKAVGHASRSLRKGPEELPWNQNATTAVLATTDSIKEGSASVRHLMESFKGYGEALAVAAKIIEVEADKTKATEARPTQSKPQELPGGAPKGM</sequence>
<reference evidence="3" key="1">
    <citation type="journal article" date="2023" name="Mol. Phylogenet. Evol.">
        <title>Genome-scale phylogeny and comparative genomics of the fungal order Sordariales.</title>
        <authorList>
            <person name="Hensen N."/>
            <person name="Bonometti L."/>
            <person name="Westerberg I."/>
            <person name="Brannstrom I.O."/>
            <person name="Guillou S."/>
            <person name="Cros-Aarteil S."/>
            <person name="Calhoun S."/>
            <person name="Haridas S."/>
            <person name="Kuo A."/>
            <person name="Mondo S."/>
            <person name="Pangilinan J."/>
            <person name="Riley R."/>
            <person name="LaButti K."/>
            <person name="Andreopoulos B."/>
            <person name="Lipzen A."/>
            <person name="Chen C."/>
            <person name="Yan M."/>
            <person name="Daum C."/>
            <person name="Ng V."/>
            <person name="Clum A."/>
            <person name="Steindorff A."/>
            <person name="Ohm R.A."/>
            <person name="Martin F."/>
            <person name="Silar P."/>
            <person name="Natvig D.O."/>
            <person name="Lalanne C."/>
            <person name="Gautier V."/>
            <person name="Ament-Velasquez S.L."/>
            <person name="Kruys A."/>
            <person name="Hutchinson M.I."/>
            <person name="Powell A.J."/>
            <person name="Barry K."/>
            <person name="Miller A.N."/>
            <person name="Grigoriev I.V."/>
            <person name="Debuchy R."/>
            <person name="Gladieux P."/>
            <person name="Hiltunen Thoren M."/>
            <person name="Johannesson H."/>
        </authorList>
    </citation>
    <scope>NUCLEOTIDE SEQUENCE</scope>
    <source>
        <strain evidence="3">CBS 508.74</strain>
    </source>
</reference>